<evidence type="ECO:0008006" key="3">
    <source>
        <dbReference type="Google" id="ProtNLM"/>
    </source>
</evidence>
<comment type="caution">
    <text evidence="1">The sequence shown here is derived from an EMBL/GenBank/DDBJ whole genome shotgun (WGS) entry which is preliminary data.</text>
</comment>
<organism evidence="1 2">
    <name type="scientific">Streptomyces klenkii</name>
    <dbReference type="NCBI Taxonomy" id="1420899"/>
    <lineage>
        <taxon>Bacteria</taxon>
        <taxon>Bacillati</taxon>
        <taxon>Actinomycetota</taxon>
        <taxon>Actinomycetes</taxon>
        <taxon>Kitasatosporales</taxon>
        <taxon>Streptomycetaceae</taxon>
        <taxon>Streptomyces</taxon>
    </lineage>
</organism>
<name>A0A3B0B9A0_9ACTN</name>
<keyword evidence="2" id="KW-1185">Reference proteome</keyword>
<protein>
    <recommendedName>
        <fullName evidence="3">DinB family protein</fullName>
    </recommendedName>
</protein>
<evidence type="ECO:0000313" key="2">
    <source>
        <dbReference type="Proteomes" id="UP000270343"/>
    </source>
</evidence>
<dbReference type="OrthoDB" id="4154942at2"/>
<dbReference type="Proteomes" id="UP000270343">
    <property type="component" value="Unassembled WGS sequence"/>
</dbReference>
<accession>A0A3B0B9A0</accession>
<sequence length="172" mass="19223">MTHPVDAVDAAAVALGERVWMPHDDELALGRTFLSHRDALEPRLLPDMPRSADPQGWITQHVLWLEDVAALAENLRNQWYSHLPTSHMTALISAYAEHARAVTPLAAHLRDAWAAESPTPRTQEQVTWWEDWHLPPAQRQQLDALTHRLIVIGSVVVAAVTGAWHGEPAQEV</sequence>
<dbReference type="EMBL" id="RBAM01000009">
    <property type="protein sequence ID" value="RKN69910.1"/>
    <property type="molecule type" value="Genomic_DNA"/>
</dbReference>
<dbReference type="RefSeq" id="WP_120757392.1">
    <property type="nucleotide sequence ID" value="NZ_JBIBGF010000001.1"/>
</dbReference>
<reference evidence="1 2" key="1">
    <citation type="journal article" date="2015" name="Antonie Van Leeuwenhoek">
        <title>Streptomyces klenkii sp. nov., isolated from deep marine sediment.</title>
        <authorList>
            <person name="Veyisoglu A."/>
            <person name="Sahin N."/>
        </authorList>
    </citation>
    <scope>NUCLEOTIDE SEQUENCE [LARGE SCALE GENOMIC DNA]</scope>
    <source>
        <strain evidence="1 2">KCTC 29202</strain>
    </source>
</reference>
<evidence type="ECO:0000313" key="1">
    <source>
        <dbReference type="EMBL" id="RKN69910.1"/>
    </source>
</evidence>
<gene>
    <name evidence="1" type="ORF">D7231_22960</name>
</gene>
<dbReference type="AlphaFoldDB" id="A0A3B0B9A0"/>
<proteinExistence type="predicted"/>